<gene>
    <name evidence="3" type="ORF">OJF2_09720</name>
</gene>
<evidence type="ECO:0000313" key="3">
    <source>
        <dbReference type="EMBL" id="QEH32495.1"/>
    </source>
</evidence>
<dbReference type="EC" id="2.4.1.54" evidence="3"/>
<dbReference type="Proteomes" id="UP000324233">
    <property type="component" value="Chromosome"/>
</dbReference>
<dbReference type="AlphaFoldDB" id="A0A5B9VXJ3"/>
<evidence type="ECO:0000256" key="1">
    <source>
        <dbReference type="SAM" id="MobiDB-lite"/>
    </source>
</evidence>
<dbReference type="Pfam" id="PF00535">
    <property type="entry name" value="Glycos_transf_2"/>
    <property type="match status" value="1"/>
</dbReference>
<dbReference type="InterPro" id="IPR029044">
    <property type="entry name" value="Nucleotide-diphossugar_trans"/>
</dbReference>
<proteinExistence type="predicted"/>
<feature type="domain" description="Glycosyltransferase 2-like" evidence="2">
    <location>
        <begin position="61"/>
        <end position="222"/>
    </location>
</feature>
<feature type="compositionally biased region" description="Polar residues" evidence="1">
    <location>
        <begin position="1"/>
        <end position="14"/>
    </location>
</feature>
<feature type="region of interest" description="Disordered" evidence="1">
    <location>
        <begin position="1"/>
        <end position="26"/>
    </location>
</feature>
<keyword evidence="3" id="KW-0808">Transferase</keyword>
<dbReference type="PANTHER" id="PTHR48090:SF7">
    <property type="entry name" value="RFBJ PROTEIN"/>
    <property type="match status" value="1"/>
</dbReference>
<dbReference type="SUPFAM" id="SSF53448">
    <property type="entry name" value="Nucleotide-diphospho-sugar transferases"/>
    <property type="match status" value="1"/>
</dbReference>
<dbReference type="InterPro" id="IPR050256">
    <property type="entry name" value="Glycosyltransferase_2"/>
</dbReference>
<evidence type="ECO:0000259" key="2">
    <source>
        <dbReference type="Pfam" id="PF00535"/>
    </source>
</evidence>
<dbReference type="InterPro" id="IPR001173">
    <property type="entry name" value="Glyco_trans_2-like"/>
</dbReference>
<dbReference type="GO" id="GO:0047267">
    <property type="term" value="F:undecaprenyl-phosphate mannosyltransferase activity"/>
    <property type="evidence" value="ECO:0007669"/>
    <property type="project" value="UniProtKB-EC"/>
</dbReference>
<dbReference type="EMBL" id="CP042997">
    <property type="protein sequence ID" value="QEH32495.1"/>
    <property type="molecule type" value="Genomic_DNA"/>
</dbReference>
<accession>A0A5B9VXJ3</accession>
<dbReference type="PANTHER" id="PTHR48090">
    <property type="entry name" value="UNDECAPRENYL-PHOSPHATE 4-DEOXY-4-FORMAMIDO-L-ARABINOSE TRANSFERASE-RELATED"/>
    <property type="match status" value="1"/>
</dbReference>
<name>A0A5B9VXJ3_9BACT</name>
<reference evidence="3 4" key="1">
    <citation type="submission" date="2019-08" db="EMBL/GenBank/DDBJ databases">
        <title>Deep-cultivation of Planctomycetes and their phenomic and genomic characterization uncovers novel biology.</title>
        <authorList>
            <person name="Wiegand S."/>
            <person name="Jogler M."/>
            <person name="Boedeker C."/>
            <person name="Pinto D."/>
            <person name="Vollmers J."/>
            <person name="Rivas-Marin E."/>
            <person name="Kohn T."/>
            <person name="Peeters S.H."/>
            <person name="Heuer A."/>
            <person name="Rast P."/>
            <person name="Oberbeckmann S."/>
            <person name="Bunk B."/>
            <person name="Jeske O."/>
            <person name="Meyerdierks A."/>
            <person name="Storesund J.E."/>
            <person name="Kallscheuer N."/>
            <person name="Luecker S."/>
            <person name="Lage O.M."/>
            <person name="Pohl T."/>
            <person name="Merkel B.J."/>
            <person name="Hornburger P."/>
            <person name="Mueller R.-W."/>
            <person name="Bruemmer F."/>
            <person name="Labrenz M."/>
            <person name="Spormann A.M."/>
            <person name="Op den Camp H."/>
            <person name="Overmann J."/>
            <person name="Amann R."/>
            <person name="Jetten M.S.M."/>
            <person name="Mascher T."/>
            <person name="Medema M.H."/>
            <person name="Devos D.P."/>
            <person name="Kaster A.-K."/>
            <person name="Ovreas L."/>
            <person name="Rohde M."/>
            <person name="Galperin M.Y."/>
            <person name="Jogler C."/>
        </authorList>
    </citation>
    <scope>NUCLEOTIDE SEQUENCE [LARGE SCALE GENOMIC DNA]</scope>
    <source>
        <strain evidence="3 4">OJF2</strain>
    </source>
</reference>
<keyword evidence="4" id="KW-1185">Reference proteome</keyword>
<protein>
    <submittedName>
        <fullName evidence="3">Undecaprenyl-phosphate mannosyltransferase</fullName>
        <ecNumber evidence="3">2.4.1.54</ecNumber>
    </submittedName>
</protein>
<sequence length="295" mass="33299">MHEPSSIETPSMSADGQGLGPGPVPAFGSDEQRREWLIETLGETFCRKVGVYRIPEGFVLSVVIPAYNERKTIHEILRRVRAVPIPKQIIVVDDCSKDGTREILREMADRDGDLTVVCHDVNRGKGAALRTGFQHATGDVVIVQDADLEYEPEQYPQLLQPIIEGKADVVFGSRFIGETHRVLYFWHSIANRGLTLLSNMFTNLNLTDMEVCYKLFRREIIQGIVLKSDRFGFEPEVTAKVARHQIKDDNGGSRACRIYEIPVSYHGRTYREGKKIGVKDGFQALYCIIRYALAD</sequence>
<dbReference type="Gene3D" id="3.90.550.10">
    <property type="entry name" value="Spore Coat Polysaccharide Biosynthesis Protein SpsA, Chain A"/>
    <property type="match status" value="1"/>
</dbReference>
<organism evidence="3 4">
    <name type="scientific">Aquisphaera giovannonii</name>
    <dbReference type="NCBI Taxonomy" id="406548"/>
    <lineage>
        <taxon>Bacteria</taxon>
        <taxon>Pseudomonadati</taxon>
        <taxon>Planctomycetota</taxon>
        <taxon>Planctomycetia</taxon>
        <taxon>Isosphaerales</taxon>
        <taxon>Isosphaeraceae</taxon>
        <taxon>Aquisphaera</taxon>
    </lineage>
</organism>
<dbReference type="KEGG" id="agv:OJF2_09720"/>
<dbReference type="CDD" id="cd04179">
    <property type="entry name" value="DPM_DPG-synthase_like"/>
    <property type="match status" value="1"/>
</dbReference>
<evidence type="ECO:0000313" key="4">
    <source>
        <dbReference type="Proteomes" id="UP000324233"/>
    </source>
</evidence>
<keyword evidence="3" id="KW-0328">Glycosyltransferase</keyword>